<sequence>MVQVHKLQVFVSRLHNLKVVILELLQVEAIISKLPLSWNNYRKKLLHMTEDFTVEKILRHLHIEEETRKCDVVYLPQNSKVNHVSESKKSRNGKDTTLRIAKFSKRYKMAQLPKLIW</sequence>
<proteinExistence type="predicted"/>
<protein>
    <submittedName>
        <fullName evidence="1">Uncharacterized protein</fullName>
    </submittedName>
</protein>
<evidence type="ECO:0000313" key="2">
    <source>
        <dbReference type="Proteomes" id="UP000828251"/>
    </source>
</evidence>
<reference evidence="1 2" key="1">
    <citation type="journal article" date="2021" name="Plant Biotechnol. J.">
        <title>Multi-omics assisted identification of the key and species-specific regulatory components of drought-tolerant mechanisms in Gossypium stocksii.</title>
        <authorList>
            <person name="Yu D."/>
            <person name="Ke L."/>
            <person name="Zhang D."/>
            <person name="Wu Y."/>
            <person name="Sun Y."/>
            <person name="Mei J."/>
            <person name="Sun J."/>
            <person name="Sun Y."/>
        </authorList>
    </citation>
    <scope>NUCLEOTIDE SEQUENCE [LARGE SCALE GENOMIC DNA]</scope>
    <source>
        <strain evidence="2">cv. E1</strain>
        <tissue evidence="1">Leaf</tissue>
    </source>
</reference>
<dbReference type="AlphaFoldDB" id="A0A9D3ZIR4"/>
<accession>A0A9D3ZIR4</accession>
<organism evidence="1 2">
    <name type="scientific">Gossypium stocksii</name>
    <dbReference type="NCBI Taxonomy" id="47602"/>
    <lineage>
        <taxon>Eukaryota</taxon>
        <taxon>Viridiplantae</taxon>
        <taxon>Streptophyta</taxon>
        <taxon>Embryophyta</taxon>
        <taxon>Tracheophyta</taxon>
        <taxon>Spermatophyta</taxon>
        <taxon>Magnoliopsida</taxon>
        <taxon>eudicotyledons</taxon>
        <taxon>Gunneridae</taxon>
        <taxon>Pentapetalae</taxon>
        <taxon>rosids</taxon>
        <taxon>malvids</taxon>
        <taxon>Malvales</taxon>
        <taxon>Malvaceae</taxon>
        <taxon>Malvoideae</taxon>
        <taxon>Gossypium</taxon>
    </lineage>
</organism>
<gene>
    <name evidence="1" type="ORF">J1N35_041533</name>
</gene>
<keyword evidence="2" id="KW-1185">Reference proteome</keyword>
<comment type="caution">
    <text evidence="1">The sequence shown here is derived from an EMBL/GenBank/DDBJ whole genome shotgun (WGS) entry which is preliminary data.</text>
</comment>
<evidence type="ECO:0000313" key="1">
    <source>
        <dbReference type="EMBL" id="KAH1039790.1"/>
    </source>
</evidence>
<dbReference type="Proteomes" id="UP000828251">
    <property type="component" value="Unassembled WGS sequence"/>
</dbReference>
<dbReference type="OrthoDB" id="1000303at2759"/>
<dbReference type="EMBL" id="JAIQCV010000012">
    <property type="protein sequence ID" value="KAH1039790.1"/>
    <property type="molecule type" value="Genomic_DNA"/>
</dbReference>
<name>A0A9D3ZIR4_9ROSI</name>
<dbReference type="Pfam" id="PF14223">
    <property type="entry name" value="Retrotran_gag_2"/>
    <property type="match status" value="1"/>
</dbReference>